<organism evidence="1">
    <name type="scientific">Xenorhabdus bovienii str. feltiae Moldova</name>
    <dbReference type="NCBI Taxonomy" id="1398200"/>
    <lineage>
        <taxon>Bacteria</taxon>
        <taxon>Pseudomonadati</taxon>
        <taxon>Pseudomonadota</taxon>
        <taxon>Gammaproteobacteria</taxon>
        <taxon>Enterobacterales</taxon>
        <taxon>Morganellaceae</taxon>
        <taxon>Xenorhabdus</taxon>
    </lineage>
</organism>
<dbReference type="RefSeq" id="WP_196244150.1">
    <property type="nucleotide sequence ID" value="NZ_CAWLWD010000154.1"/>
</dbReference>
<proteinExistence type="predicted"/>
<reference evidence="1" key="1">
    <citation type="submission" date="2013-07" db="EMBL/GenBank/DDBJ databases">
        <title>Sub-species coevolution in mutualistic symbiosis.</title>
        <authorList>
            <person name="Murfin K."/>
            <person name="Klassen J."/>
            <person name="Lee M."/>
            <person name="Forst S."/>
            <person name="Stock P."/>
            <person name="Goodrich-Blair H."/>
        </authorList>
    </citation>
    <scope>NUCLEOTIDE SEQUENCE [LARGE SCALE GENOMIC DNA]</scope>
    <source>
        <strain evidence="1">Feltiae Moldova</strain>
    </source>
</reference>
<dbReference type="HOGENOM" id="CLU_207831_0_0_6"/>
<sequence length="54" mass="6210">MKVDNKAILLTRQQMDALRKIQQEEHSRSELGIKPTLHEVARKLVDKALSQTGR</sequence>
<accession>A0A077NQ10</accession>
<protein>
    <recommendedName>
        <fullName evidence="2">Prophage protein</fullName>
    </recommendedName>
</protein>
<dbReference type="EMBL" id="CBSV010000083">
    <property type="protein sequence ID" value="CDH00629.1"/>
    <property type="molecule type" value="Genomic_DNA"/>
</dbReference>
<gene>
    <name evidence="1" type="ORF">XBFM1_1730017</name>
</gene>
<dbReference type="AlphaFoldDB" id="A0A077NQ10"/>
<evidence type="ECO:0000313" key="1">
    <source>
        <dbReference type="EMBL" id="CDH00629.1"/>
    </source>
</evidence>
<evidence type="ECO:0008006" key="2">
    <source>
        <dbReference type="Google" id="ProtNLM"/>
    </source>
</evidence>
<comment type="caution">
    <text evidence="1">The sequence shown here is derived from an EMBL/GenBank/DDBJ whole genome shotgun (WGS) entry which is preliminary data.</text>
</comment>
<name>A0A077NQ10_XENBV</name>
<dbReference type="Proteomes" id="UP000028487">
    <property type="component" value="Unassembled WGS sequence"/>
</dbReference>